<dbReference type="InterPro" id="IPR036514">
    <property type="entry name" value="SGNH_hydro_sf"/>
</dbReference>
<dbReference type="PANTHER" id="PTHR14209">
    <property type="entry name" value="ISOAMYL ACETATE-HYDROLYZING ESTERASE 1"/>
    <property type="match status" value="1"/>
</dbReference>
<dbReference type="EMBL" id="DXEN01000010">
    <property type="protein sequence ID" value="HIX85309.1"/>
    <property type="molecule type" value="Genomic_DNA"/>
</dbReference>
<dbReference type="Pfam" id="PF13472">
    <property type="entry name" value="Lipase_GDSL_2"/>
    <property type="match status" value="1"/>
</dbReference>
<accession>A0A9D1XSM5</accession>
<gene>
    <name evidence="2" type="ORF">H9848_01705</name>
</gene>
<evidence type="ECO:0000313" key="3">
    <source>
        <dbReference type="Proteomes" id="UP000823847"/>
    </source>
</evidence>
<evidence type="ECO:0000313" key="2">
    <source>
        <dbReference type="EMBL" id="HIX85309.1"/>
    </source>
</evidence>
<evidence type="ECO:0000259" key="1">
    <source>
        <dbReference type="Pfam" id="PF13472"/>
    </source>
</evidence>
<proteinExistence type="predicted"/>
<reference evidence="2" key="1">
    <citation type="journal article" date="2021" name="PeerJ">
        <title>Extensive microbial diversity within the chicken gut microbiome revealed by metagenomics and culture.</title>
        <authorList>
            <person name="Gilroy R."/>
            <person name="Ravi A."/>
            <person name="Getino M."/>
            <person name="Pursley I."/>
            <person name="Horton D.L."/>
            <person name="Alikhan N.F."/>
            <person name="Baker D."/>
            <person name="Gharbi K."/>
            <person name="Hall N."/>
            <person name="Watson M."/>
            <person name="Adriaenssens E.M."/>
            <person name="Foster-Nyarko E."/>
            <person name="Jarju S."/>
            <person name="Secka A."/>
            <person name="Antonio M."/>
            <person name="Oren A."/>
            <person name="Chaudhuri R.R."/>
            <person name="La Ragione R."/>
            <person name="Hildebrand F."/>
            <person name="Pallen M.J."/>
        </authorList>
    </citation>
    <scope>NUCLEOTIDE SEQUENCE</scope>
    <source>
        <strain evidence="2">ChiHecec2B26-12326</strain>
    </source>
</reference>
<dbReference type="Gene3D" id="3.40.50.1110">
    <property type="entry name" value="SGNH hydrolase"/>
    <property type="match status" value="1"/>
</dbReference>
<protein>
    <recommendedName>
        <fullName evidence="1">SGNH hydrolase-type esterase domain-containing protein</fullName>
    </recommendedName>
</protein>
<dbReference type="SUPFAM" id="SSF52266">
    <property type="entry name" value="SGNH hydrolase"/>
    <property type="match status" value="1"/>
</dbReference>
<dbReference type="GO" id="GO:0016788">
    <property type="term" value="F:hydrolase activity, acting on ester bonds"/>
    <property type="evidence" value="ECO:0007669"/>
    <property type="project" value="UniProtKB-ARBA"/>
</dbReference>
<comment type="caution">
    <text evidence="2">The sequence shown here is derived from an EMBL/GenBank/DDBJ whole genome shotgun (WGS) entry which is preliminary data.</text>
</comment>
<dbReference type="Gene3D" id="2.60.120.1360">
    <property type="match status" value="1"/>
</dbReference>
<organism evidence="2 3">
    <name type="scientific">Candidatus Parabacteroides intestinigallinarum</name>
    <dbReference type="NCBI Taxonomy" id="2838722"/>
    <lineage>
        <taxon>Bacteria</taxon>
        <taxon>Pseudomonadati</taxon>
        <taxon>Bacteroidota</taxon>
        <taxon>Bacteroidia</taxon>
        <taxon>Bacteroidales</taxon>
        <taxon>Tannerellaceae</taxon>
        <taxon>Parabacteroides</taxon>
    </lineage>
</organism>
<dbReference type="AlphaFoldDB" id="A0A9D1XSM5"/>
<name>A0A9D1XSM5_9BACT</name>
<dbReference type="PANTHER" id="PTHR14209:SF19">
    <property type="entry name" value="ISOAMYL ACETATE-HYDROLYZING ESTERASE 1 HOMOLOG"/>
    <property type="match status" value="1"/>
</dbReference>
<dbReference type="InterPro" id="IPR045136">
    <property type="entry name" value="Iah1-like"/>
</dbReference>
<reference evidence="2" key="2">
    <citation type="submission" date="2021-04" db="EMBL/GenBank/DDBJ databases">
        <authorList>
            <person name="Gilroy R."/>
        </authorList>
    </citation>
    <scope>NUCLEOTIDE SEQUENCE</scope>
    <source>
        <strain evidence="2">ChiHecec2B26-12326</strain>
    </source>
</reference>
<sequence>MMRRRRWWISVAILGIIGLVGLCPKSVRGVNENEPVDSLLVRDTIPLPSLAYSMRVGDDTLTLPDSCALWDSFFDALDSLRAGKDTIIHIVHLGDSHIQAGHLSGRVMRLFHQSFGNAGRGWIAPFKLTRTNEPDDYFIRSVVRNWVTGRCIQRTRKAPIGIGGIGIRSTSPSINFDIIMTPKNGAGYAFNEAILYRGEKSMPMLPAGALKDSVRTFRSDSIGVPGLLADTFRITHRIDTLQLQSTRRKEGTDRLLPASSFDNVYYGFQLRNGEPGILYHSIGVNGAMYVNYTDEAYVRQLALLNPSLLIISMGTNETFGRRFSSTEFKGQIRAFLALVKKEMPRTAILLTTPPECYKRVWVNKKRTYTHNTNTERAARAIREVAREEGVACWDLFTTTGGKNSCRQWYRSRLMSRDRIHFKKEGYQEQGTLLFRALMESYNHRK</sequence>
<dbReference type="InterPro" id="IPR013830">
    <property type="entry name" value="SGNH_hydro"/>
</dbReference>
<feature type="domain" description="SGNH hydrolase-type esterase" evidence="1">
    <location>
        <begin position="271"/>
        <end position="427"/>
    </location>
</feature>
<dbReference type="Proteomes" id="UP000823847">
    <property type="component" value="Unassembled WGS sequence"/>
</dbReference>